<dbReference type="RefSeq" id="WP_223004520.1">
    <property type="nucleotide sequence ID" value="NZ_JAHSQO010000003.1"/>
</dbReference>
<evidence type="ECO:0000313" key="1">
    <source>
        <dbReference type="EMBL" id="MBY8917364.1"/>
    </source>
</evidence>
<protein>
    <submittedName>
        <fullName evidence="1">Uncharacterized protein</fullName>
    </submittedName>
</protein>
<reference evidence="1 2" key="1">
    <citation type="submission" date="2021-06" db="EMBL/GenBank/DDBJ databases">
        <title>Nitratireductor porphyridii sp. nov., isolated from a small marine red alga, Porphyridium purpureum in South Korea.</title>
        <authorList>
            <person name="Kim K.H."/>
            <person name="Kristyanto S."/>
            <person name="Jeon C.O."/>
        </authorList>
    </citation>
    <scope>NUCLEOTIDE SEQUENCE [LARGE SCALE GENOMIC DNA]</scope>
    <source>
        <strain evidence="1 2">R6</strain>
    </source>
</reference>
<keyword evidence="2" id="KW-1185">Reference proteome</keyword>
<gene>
    <name evidence="1" type="ORF">KVG22_12245</name>
</gene>
<sequence>MPLASEVTPARAADTSANAAPVVVVLRSVSMSARLDWWIRFSLTWRATGSG</sequence>
<dbReference type="EMBL" id="JAHSQO010000003">
    <property type="protein sequence ID" value="MBY8917364.1"/>
    <property type="molecule type" value="Genomic_DNA"/>
</dbReference>
<evidence type="ECO:0000313" key="2">
    <source>
        <dbReference type="Proteomes" id="UP000777661"/>
    </source>
</evidence>
<name>A0ABS7R9M5_9HYPH</name>
<proteinExistence type="predicted"/>
<accession>A0ABS7R9M5</accession>
<comment type="caution">
    <text evidence="1">The sequence shown here is derived from an EMBL/GenBank/DDBJ whole genome shotgun (WGS) entry which is preliminary data.</text>
</comment>
<dbReference type="Proteomes" id="UP000777661">
    <property type="component" value="Unassembled WGS sequence"/>
</dbReference>
<organism evidence="1 2">
    <name type="scientific">Nitratireductor rhodophyticola</name>
    <dbReference type="NCBI Taxonomy" id="2854036"/>
    <lineage>
        <taxon>Bacteria</taxon>
        <taxon>Pseudomonadati</taxon>
        <taxon>Pseudomonadota</taxon>
        <taxon>Alphaproteobacteria</taxon>
        <taxon>Hyphomicrobiales</taxon>
        <taxon>Phyllobacteriaceae</taxon>
        <taxon>Nitratireductor</taxon>
    </lineage>
</organism>